<dbReference type="SMART" id="SM00382">
    <property type="entry name" value="AAA"/>
    <property type="match status" value="1"/>
</dbReference>
<sequence>MLFGCFFVWSLTRKYERHFHNLEKMPKELFLEYDVDKALQDICDEKFQNITKELKTQYESEKKIDDSQKEKISNEGENSGSNVSSKSQAQDYILPQDTKFKPKEKAKLPEYDNLIGMKTEKKALENFLHYIQKPYCYQGLGEIKPPQGVIFYGCSGTGKTFLARALAKKAGDNISYYELAAPDFSCSYVGEGPQKVRDLFQDVRLNNKRANINGSIIFLDECEQIFKDLSKNSENNSKDLANIVNQFKVELTSTENDPTKPILIIGATNYYDQLDEAIKSRFDYHIEVKPGNQQEREDFLKLRIKQRKNKYHDNALNYLLNEVNAEIERFASSPKTFFMLSNRQLEKLLNSIISKTAKNERKIVTIEDVEDAFKEVYAV</sequence>
<dbReference type="Pfam" id="PF00004">
    <property type="entry name" value="AAA"/>
    <property type="match status" value="1"/>
</dbReference>
<evidence type="ECO:0000256" key="4">
    <source>
        <dbReference type="RuleBase" id="RU003651"/>
    </source>
</evidence>
<dbReference type="InterPro" id="IPR003960">
    <property type="entry name" value="ATPase_AAA_CS"/>
</dbReference>
<feature type="compositionally biased region" description="Basic and acidic residues" evidence="5">
    <location>
        <begin position="59"/>
        <end position="74"/>
    </location>
</feature>
<dbReference type="Proteomes" id="UP001172036">
    <property type="component" value="Unassembled WGS sequence"/>
</dbReference>
<proteinExistence type="inferred from homology"/>
<dbReference type="EMBL" id="JAOSID010000001">
    <property type="protein sequence ID" value="MDO8167938.1"/>
    <property type="molecule type" value="Genomic_DNA"/>
</dbReference>
<feature type="compositionally biased region" description="Low complexity" evidence="5">
    <location>
        <begin position="75"/>
        <end position="87"/>
    </location>
</feature>
<gene>
    <name evidence="7" type="ORF">OC680_00370</name>
</gene>
<accession>A0ABT9DCU9</accession>
<evidence type="ECO:0000256" key="3">
    <source>
        <dbReference type="ARBA" id="ARBA00022840"/>
    </source>
</evidence>
<evidence type="ECO:0000313" key="8">
    <source>
        <dbReference type="Proteomes" id="UP001172036"/>
    </source>
</evidence>
<keyword evidence="8" id="KW-1185">Reference proteome</keyword>
<dbReference type="InterPro" id="IPR003593">
    <property type="entry name" value="AAA+_ATPase"/>
</dbReference>
<feature type="domain" description="AAA+ ATPase" evidence="6">
    <location>
        <begin position="145"/>
        <end position="292"/>
    </location>
</feature>
<comment type="similarity">
    <text evidence="1 4">Belongs to the AAA ATPase family.</text>
</comment>
<keyword evidence="3 4" id="KW-0067">ATP-binding</keyword>
<feature type="region of interest" description="Disordered" evidence="5">
    <location>
        <begin position="59"/>
        <end position="88"/>
    </location>
</feature>
<dbReference type="InterPro" id="IPR027417">
    <property type="entry name" value="P-loop_NTPase"/>
</dbReference>
<dbReference type="PANTHER" id="PTHR23073">
    <property type="entry name" value="26S PROTEASOME REGULATORY SUBUNIT"/>
    <property type="match status" value="1"/>
</dbReference>
<evidence type="ECO:0000256" key="1">
    <source>
        <dbReference type="ARBA" id="ARBA00006914"/>
    </source>
</evidence>
<protein>
    <submittedName>
        <fullName evidence="7">ATP-binding protein</fullName>
    </submittedName>
</protein>
<dbReference type="SUPFAM" id="SSF52540">
    <property type="entry name" value="P-loop containing nucleoside triphosphate hydrolases"/>
    <property type="match status" value="1"/>
</dbReference>
<evidence type="ECO:0000259" key="6">
    <source>
        <dbReference type="SMART" id="SM00382"/>
    </source>
</evidence>
<dbReference type="Gene3D" id="3.40.50.300">
    <property type="entry name" value="P-loop containing nucleotide triphosphate hydrolases"/>
    <property type="match status" value="1"/>
</dbReference>
<evidence type="ECO:0000313" key="7">
    <source>
        <dbReference type="EMBL" id="MDO8167938.1"/>
    </source>
</evidence>
<organism evidence="7 8">
    <name type="scientific">Candidatus Phytoplasma melaleucae</name>
    <dbReference type="NCBI Taxonomy" id="2982630"/>
    <lineage>
        <taxon>Bacteria</taxon>
        <taxon>Bacillati</taxon>
        <taxon>Mycoplasmatota</taxon>
        <taxon>Mollicutes</taxon>
        <taxon>Acholeplasmatales</taxon>
        <taxon>Acholeplasmataceae</taxon>
        <taxon>Candidatus Phytoplasma</taxon>
    </lineage>
</organism>
<dbReference type="PROSITE" id="PS00674">
    <property type="entry name" value="AAA"/>
    <property type="match status" value="1"/>
</dbReference>
<name>A0ABT9DCU9_9MOLU</name>
<dbReference type="InterPro" id="IPR003959">
    <property type="entry name" value="ATPase_AAA_core"/>
</dbReference>
<reference evidence="7 8" key="1">
    <citation type="journal article" date="2023" name="Int. J. Syst. Evol. Microbiol.">
        <title>The observation of taxonomic boundaries for the 16SrII and 16SrXXV phytoplasmas using genome-based delimitation.</title>
        <authorList>
            <person name="Rodrigues Jardim B."/>
            <person name="Tran-Nguyen L.T.T."/>
            <person name="Gambley C."/>
            <person name="Al-Sadi A.M."/>
            <person name="Al-Subhi A.M."/>
            <person name="Foissac X."/>
            <person name="Salar P."/>
            <person name="Cai H."/>
            <person name="Yang J.Y."/>
            <person name="Davis R."/>
            <person name="Jones L."/>
            <person name="Rodoni B."/>
            <person name="Constable F.E."/>
        </authorList>
    </citation>
    <scope>NUCLEOTIDE SEQUENCE [LARGE SCALE GENOMIC DNA]</scope>
    <source>
        <strain evidence="7">BAWM-155c</strain>
    </source>
</reference>
<evidence type="ECO:0000256" key="5">
    <source>
        <dbReference type="SAM" id="MobiDB-lite"/>
    </source>
</evidence>
<dbReference type="InterPro" id="IPR050221">
    <property type="entry name" value="26S_Proteasome_ATPase"/>
</dbReference>
<keyword evidence="2 4" id="KW-0547">Nucleotide-binding</keyword>
<dbReference type="RefSeq" id="WP_304515140.1">
    <property type="nucleotide sequence ID" value="NZ_JAOSID010000001.1"/>
</dbReference>
<dbReference type="GO" id="GO:0005524">
    <property type="term" value="F:ATP binding"/>
    <property type="evidence" value="ECO:0007669"/>
    <property type="project" value="UniProtKB-KW"/>
</dbReference>
<comment type="caution">
    <text evidence="7">The sequence shown here is derived from an EMBL/GenBank/DDBJ whole genome shotgun (WGS) entry which is preliminary data.</text>
</comment>
<evidence type="ECO:0000256" key="2">
    <source>
        <dbReference type="ARBA" id="ARBA00022741"/>
    </source>
</evidence>